<gene>
    <name evidence="1" type="ORF">CLV43_104156</name>
</gene>
<accession>A0A2T0T9I4</accession>
<dbReference type="AlphaFoldDB" id="A0A2T0T9I4"/>
<dbReference type="EMBL" id="PVTF01000004">
    <property type="protein sequence ID" value="PRY42326.1"/>
    <property type="molecule type" value="Genomic_DNA"/>
</dbReference>
<evidence type="ECO:0000313" key="1">
    <source>
        <dbReference type="EMBL" id="PRY42326.1"/>
    </source>
</evidence>
<evidence type="ECO:0000313" key="2">
    <source>
        <dbReference type="Proteomes" id="UP000239494"/>
    </source>
</evidence>
<keyword evidence="2" id="KW-1185">Reference proteome</keyword>
<sequence length="323" mass="35036">MSRTSLTDQLVDLRRDYTGENLTQAVPAVKAVLADCTADDRDRIVETLRGRAELAAPLREALLPPAPSTAQQELEAALLRVASDAASHLQLRPPASMLRPAHAFRAVEPFATPRLHLADHALGPVLYELLPRLEDDWVAGMAGLRVVHHPRAVELTVLDSDARAILTGVDTTSWDVGMAYVHQLLADRTLPSTFATGPLTTAEHDHLTDHGHTPGPAAVGSALLRRTNLFTRAPWLRSWSQGHQWWLEWPQGPGLVHTTDKLLHPIFGLPNATESPSTAGGLGLSTGPDLLYLREIDAPDASNEEALANFKWPAGVTGWSAIM</sequence>
<dbReference type="RefSeq" id="WP_106187747.1">
    <property type="nucleotide sequence ID" value="NZ_PVTF01000004.1"/>
</dbReference>
<dbReference type="OrthoDB" id="3660677at2"/>
<dbReference type="Proteomes" id="UP000239494">
    <property type="component" value="Unassembled WGS sequence"/>
</dbReference>
<proteinExistence type="predicted"/>
<name>A0A2T0T9I4_9PSEU</name>
<reference evidence="1 2" key="1">
    <citation type="submission" date="2018-03" db="EMBL/GenBank/DDBJ databases">
        <title>Genomic Encyclopedia of Archaeal and Bacterial Type Strains, Phase II (KMG-II): from individual species to whole genera.</title>
        <authorList>
            <person name="Goeker M."/>
        </authorList>
    </citation>
    <scope>NUCLEOTIDE SEQUENCE [LARGE SCALE GENOMIC DNA]</scope>
    <source>
        <strain evidence="1 2">DSM 44720</strain>
    </source>
</reference>
<organism evidence="1 2">
    <name type="scientific">Umezawaea tangerina</name>
    <dbReference type="NCBI Taxonomy" id="84725"/>
    <lineage>
        <taxon>Bacteria</taxon>
        <taxon>Bacillati</taxon>
        <taxon>Actinomycetota</taxon>
        <taxon>Actinomycetes</taxon>
        <taxon>Pseudonocardiales</taxon>
        <taxon>Pseudonocardiaceae</taxon>
        <taxon>Umezawaea</taxon>
    </lineage>
</organism>
<protein>
    <submittedName>
        <fullName evidence="1">Uncharacterized protein</fullName>
    </submittedName>
</protein>
<comment type="caution">
    <text evidence="1">The sequence shown here is derived from an EMBL/GenBank/DDBJ whole genome shotgun (WGS) entry which is preliminary data.</text>
</comment>